<keyword evidence="2" id="KW-1185">Reference proteome</keyword>
<dbReference type="EMBL" id="LR134363">
    <property type="protein sequence ID" value="VEG74340.1"/>
    <property type="molecule type" value="Genomic_DNA"/>
</dbReference>
<gene>
    <name evidence="1" type="ORF">NCTC11923_00974</name>
</gene>
<dbReference type="KEGG" id="asla:NCTC11923_00974"/>
<sequence length="106" mass="11904">MLLIQINIYNNPSTFLIITPPRRRFTSPLIVGPCPLPLFDSIDTKRNSIPIKKTPPSFKKSTQGRVVVADLSPVNAHRRISMTFVSSIDYATKKRNSLDPNRINVG</sequence>
<proteinExistence type="predicted"/>
<evidence type="ECO:0000313" key="2">
    <source>
        <dbReference type="Proteomes" id="UP000276899"/>
    </source>
</evidence>
<reference evidence="1 2" key="1">
    <citation type="submission" date="2018-12" db="EMBL/GenBank/DDBJ databases">
        <authorList>
            <consortium name="Pathogen Informatics"/>
        </authorList>
    </citation>
    <scope>NUCLEOTIDE SEQUENCE [LARGE SCALE GENOMIC DNA]</scope>
    <source>
        <strain evidence="1 2">NCTC11923</strain>
    </source>
</reference>
<dbReference type="Proteomes" id="UP000276899">
    <property type="component" value="Chromosome"/>
</dbReference>
<organism evidence="1 2">
    <name type="scientific">Actinomyces slackii</name>
    <dbReference type="NCBI Taxonomy" id="52774"/>
    <lineage>
        <taxon>Bacteria</taxon>
        <taxon>Bacillati</taxon>
        <taxon>Actinomycetota</taxon>
        <taxon>Actinomycetes</taxon>
        <taxon>Actinomycetales</taxon>
        <taxon>Actinomycetaceae</taxon>
        <taxon>Actinomyces</taxon>
    </lineage>
</organism>
<protein>
    <submittedName>
        <fullName evidence="1">Uncharacterized protein</fullName>
    </submittedName>
</protein>
<name>A0A3S4U1S3_9ACTO</name>
<evidence type="ECO:0000313" key="1">
    <source>
        <dbReference type="EMBL" id="VEG74340.1"/>
    </source>
</evidence>
<dbReference type="AlphaFoldDB" id="A0A3S4U1S3"/>
<accession>A0A3S4U1S3</accession>